<dbReference type="AlphaFoldDB" id="A0A4Y4E697"/>
<gene>
    <name evidence="2" type="ORF">CCE02nite_30470</name>
</gene>
<reference evidence="2 3" key="1">
    <citation type="submission" date="2019-06" db="EMBL/GenBank/DDBJ databases">
        <title>Whole genome shotgun sequence of Cellulosimicrobium cellulans NBRC 15516.</title>
        <authorList>
            <person name="Hosoyama A."/>
            <person name="Uohara A."/>
            <person name="Ohji S."/>
            <person name="Ichikawa N."/>
        </authorList>
    </citation>
    <scope>NUCLEOTIDE SEQUENCE [LARGE SCALE GENOMIC DNA]</scope>
    <source>
        <strain evidence="2 3">NBRC 15516</strain>
    </source>
</reference>
<evidence type="ECO:0000256" key="1">
    <source>
        <dbReference type="SAM" id="MobiDB-lite"/>
    </source>
</evidence>
<feature type="compositionally biased region" description="Low complexity" evidence="1">
    <location>
        <begin position="290"/>
        <end position="303"/>
    </location>
</feature>
<evidence type="ECO:0000313" key="2">
    <source>
        <dbReference type="EMBL" id="GED11048.1"/>
    </source>
</evidence>
<accession>A0A4Y4E697</accession>
<dbReference type="Proteomes" id="UP000316659">
    <property type="component" value="Unassembled WGS sequence"/>
</dbReference>
<proteinExistence type="predicted"/>
<evidence type="ECO:0000313" key="3">
    <source>
        <dbReference type="Proteomes" id="UP000316659"/>
    </source>
</evidence>
<protein>
    <submittedName>
        <fullName evidence="2">Uncharacterized protein</fullName>
    </submittedName>
</protein>
<feature type="region of interest" description="Disordered" evidence="1">
    <location>
        <begin position="277"/>
        <end position="303"/>
    </location>
</feature>
<dbReference type="EMBL" id="BJNZ01000022">
    <property type="protein sequence ID" value="GED11048.1"/>
    <property type="molecule type" value="Genomic_DNA"/>
</dbReference>
<sequence length="438" mass="44692">MSGNGQGYFSRALSITARPWCPDRARRVVALGVVGALLATVASAATIDLDPGAAEAAGTTGPGPSGTCEAGAPTFEEAAALAEECGHDVEWTGGRSEFETSFATPEGYVRWDTSTGAVRAQADDGTWGDIDTTIAAEPEDGRLVVAAPAYPMSFSDGTPGEPLARIERDGHVLELDAPFDLTEPEIREGKVVYPGVLGDDGISLVVSVDDDGTGFREVIQVDTPEAAANPALAELTFPVEVSAGLELVAGDDGHEVVQPSTGSTIFRSPVPHAWDSSGDALLSGAEDEASAGSGSRSSSSAGGAVAARGSAASDAPLVVDRTVAPAEGDTVVPLATTLSADGAALTITPDEELLSGVAETTWPVYIDPSWTGSLQGWAYVQSGWPTTVHWKPTDETLRAGLCPGTGCNGSGVNRSEPSRVSCRLHAGCGSGWRAVVAA</sequence>
<name>A0A4Y4E697_CELCE</name>
<organism evidence="2 3">
    <name type="scientific">Cellulosimicrobium cellulans</name>
    <name type="common">Arthrobacter luteus</name>
    <dbReference type="NCBI Taxonomy" id="1710"/>
    <lineage>
        <taxon>Bacteria</taxon>
        <taxon>Bacillati</taxon>
        <taxon>Actinomycetota</taxon>
        <taxon>Actinomycetes</taxon>
        <taxon>Micrococcales</taxon>
        <taxon>Promicromonosporaceae</taxon>
        <taxon>Cellulosimicrobium</taxon>
    </lineage>
</organism>
<comment type="caution">
    <text evidence="2">The sequence shown here is derived from an EMBL/GenBank/DDBJ whole genome shotgun (WGS) entry which is preliminary data.</text>
</comment>